<name>T0MIT4_9MICR</name>
<keyword evidence="2" id="KW-1185">Reference proteome</keyword>
<organism evidence="1 2">
    <name type="scientific">Vairimorpha apis BRL 01</name>
    <dbReference type="NCBI Taxonomy" id="1037528"/>
    <lineage>
        <taxon>Eukaryota</taxon>
        <taxon>Fungi</taxon>
        <taxon>Fungi incertae sedis</taxon>
        <taxon>Microsporidia</taxon>
        <taxon>Nosematidae</taxon>
        <taxon>Vairimorpha</taxon>
    </lineage>
</organism>
<evidence type="ECO:0000313" key="1">
    <source>
        <dbReference type="EMBL" id="EQB60900.1"/>
    </source>
</evidence>
<protein>
    <submittedName>
        <fullName evidence="1">Beta-adaptin (Clathrin assembly protein large beta chain)</fullName>
    </submittedName>
</protein>
<dbReference type="VEuPathDB" id="MicrosporidiaDB:NAPIS_ORF01529"/>
<dbReference type="EMBL" id="KE647209">
    <property type="protein sequence ID" value="EQB60900.1"/>
    <property type="molecule type" value="Genomic_DNA"/>
</dbReference>
<reference evidence="1 2" key="1">
    <citation type="journal article" date="2013" name="BMC Genomics">
        <title>Genome sequencing and comparative genomics of honey bee microsporidia, Nosema apis reveal novel insights into host-parasite interactions.</title>
        <authorList>
            <person name="Chen Yp."/>
            <person name="Pettis J.S."/>
            <person name="Zhao Y."/>
            <person name="Liu X."/>
            <person name="Tallon L.J."/>
            <person name="Sadzewicz L.D."/>
            <person name="Li R."/>
            <person name="Zheng H."/>
            <person name="Huang S."/>
            <person name="Zhang X."/>
            <person name="Hamilton M.C."/>
            <person name="Pernal S.F."/>
            <person name="Melathopoulos A.P."/>
            <person name="Yan X."/>
            <person name="Evans J.D."/>
        </authorList>
    </citation>
    <scope>NUCLEOTIDE SEQUENCE [LARGE SCALE GENOMIC DNA]</scope>
    <source>
        <strain evidence="1 2">BRL 01</strain>
    </source>
</reference>
<dbReference type="OrthoDB" id="10657459at2759"/>
<gene>
    <name evidence="1" type="ORF">NAPIS_ORF01529</name>
</gene>
<dbReference type="Proteomes" id="UP000053780">
    <property type="component" value="Unassembled WGS sequence"/>
</dbReference>
<evidence type="ECO:0000313" key="2">
    <source>
        <dbReference type="Proteomes" id="UP000053780"/>
    </source>
</evidence>
<dbReference type="HOGENOM" id="CLU_801913_0_0_1"/>
<sequence>MIKKYLTSLKNKNINVFVLQKYLYLCSLYLDNDEILLQNPKIGFNTILGFYINLYKREILNKDDLILSLKKFSIQHKENIKIIIDLINKDVGSIAFYENSFNIEQLERINIDLYCDKKNNNLENFKSENLNEHVKSKFNNDANSFINTNEENNSFILLEEQFNEYLKFEDLLISKPFLEENKLKIKNDSNIINRQKTFLIDHNFLKGVLKIQNGKIYLIIDIIEKNTILEYEINNKIYKKIISKENKIELCSLNYNVRELKVKIYDDLYNIKIGKFFEPYKISINEWDLKFSKIIKYKLVDHFELNDTYVLDDEKFAFKYFNEPVYGKIFNDKIILKSDEKVLKDF</sequence>
<dbReference type="AlphaFoldDB" id="T0MIT4"/>
<accession>T0MIT4</accession>
<proteinExistence type="predicted"/>